<dbReference type="Proteomes" id="UP000242818">
    <property type="component" value="Unassembled WGS sequence"/>
</dbReference>
<evidence type="ECO:0000313" key="2">
    <source>
        <dbReference type="Proteomes" id="UP000242818"/>
    </source>
</evidence>
<organism evidence="1 2">
    <name type="scientific">Chitinophaga costaii</name>
    <dbReference type="NCBI Taxonomy" id="1335309"/>
    <lineage>
        <taxon>Bacteria</taxon>
        <taxon>Pseudomonadati</taxon>
        <taxon>Bacteroidota</taxon>
        <taxon>Chitinophagia</taxon>
        <taxon>Chitinophagales</taxon>
        <taxon>Chitinophagaceae</taxon>
        <taxon>Chitinophaga</taxon>
    </lineage>
</organism>
<gene>
    <name evidence="1" type="ORF">GA0116948_101181</name>
</gene>
<protein>
    <submittedName>
        <fullName evidence="1">Uncharacterized protein</fullName>
    </submittedName>
</protein>
<dbReference type="RefSeq" id="WP_123891670.1">
    <property type="nucleotide sequence ID" value="NZ_FMAR01000001.1"/>
</dbReference>
<dbReference type="AlphaFoldDB" id="A0A1C3Z076"/>
<reference evidence="1 2" key="1">
    <citation type="submission" date="2016-08" db="EMBL/GenBank/DDBJ databases">
        <authorList>
            <person name="Seilhamer J.J."/>
        </authorList>
    </citation>
    <scope>NUCLEOTIDE SEQUENCE [LARGE SCALE GENOMIC DNA]</scope>
    <source>
        <strain evidence="1 2">A37T2</strain>
    </source>
</reference>
<accession>A0A1C3Z076</accession>
<dbReference type="OrthoDB" id="956134at2"/>
<evidence type="ECO:0000313" key="1">
    <source>
        <dbReference type="EMBL" id="SCB75678.1"/>
    </source>
</evidence>
<keyword evidence="2" id="KW-1185">Reference proteome</keyword>
<proteinExistence type="predicted"/>
<dbReference type="EMBL" id="FMAR01000001">
    <property type="protein sequence ID" value="SCB75678.1"/>
    <property type="molecule type" value="Genomic_DNA"/>
</dbReference>
<sequence>MIDPADIRIGNYVWYYDYNMIEQAFQVEGIYNGYLYNTSLPQSKITLQKANPCILDLDLLRSFGFLAGDPAYQEDPDMYSLKYNRISSVHVKYSNHIFQPHTDSPIGLVPYGLPLVHVHQLQNWYHALTRDELEALY</sequence>
<name>A0A1C3Z076_9BACT</name>